<feature type="transmembrane region" description="Helical" evidence="7">
    <location>
        <begin position="172"/>
        <end position="193"/>
    </location>
</feature>
<keyword evidence="10" id="KW-1185">Reference proteome</keyword>
<dbReference type="GO" id="GO:0005886">
    <property type="term" value="C:plasma membrane"/>
    <property type="evidence" value="ECO:0007669"/>
    <property type="project" value="UniProtKB-SubCell"/>
</dbReference>
<evidence type="ECO:0000256" key="3">
    <source>
        <dbReference type="ARBA" id="ARBA00022475"/>
    </source>
</evidence>
<evidence type="ECO:0000256" key="1">
    <source>
        <dbReference type="ARBA" id="ARBA00004651"/>
    </source>
</evidence>
<dbReference type="AlphaFoldDB" id="A0A1J0AA40"/>
<evidence type="ECO:0000256" key="2">
    <source>
        <dbReference type="ARBA" id="ARBA00010792"/>
    </source>
</evidence>
<evidence type="ECO:0000256" key="6">
    <source>
        <dbReference type="ARBA" id="ARBA00023136"/>
    </source>
</evidence>
<comment type="similarity">
    <text evidence="2">Belongs to the DedA family.</text>
</comment>
<feature type="domain" description="VTT" evidence="8">
    <location>
        <begin position="30"/>
        <end position="160"/>
    </location>
</feature>
<dbReference type="InterPro" id="IPR051311">
    <property type="entry name" value="DedA_domain"/>
</dbReference>
<dbReference type="PANTHER" id="PTHR42709">
    <property type="entry name" value="ALKALINE PHOSPHATASE LIKE PROTEIN"/>
    <property type="match status" value="1"/>
</dbReference>
<reference evidence="9 10" key="1">
    <citation type="submission" date="2016-10" db="EMBL/GenBank/DDBJ databases">
        <title>Description of Gloeomargarita lithophora gen. nov., sp. nov., a thylakoid-bearing basal-branching cyanobacterium with intracellular carbonates, and proposal for Gloeomargaritales ord. nov.</title>
        <authorList>
            <person name="Moreira D."/>
            <person name="Tavera R."/>
            <person name="Benzerara K."/>
            <person name="Skouri-Panet F."/>
            <person name="Couradeau E."/>
            <person name="Gerard E."/>
            <person name="Loussert C."/>
            <person name="Novelo E."/>
            <person name="Zivanovic Y."/>
            <person name="Lopez-Garcia P."/>
        </authorList>
    </citation>
    <scope>NUCLEOTIDE SEQUENCE [LARGE SCALE GENOMIC DNA]</scope>
    <source>
        <strain evidence="9 10">D10</strain>
    </source>
</reference>
<protein>
    <submittedName>
        <fullName evidence="9">Alkaline phosphatase-like protein</fullName>
    </submittedName>
</protein>
<dbReference type="Pfam" id="PF09335">
    <property type="entry name" value="VTT_dom"/>
    <property type="match status" value="1"/>
</dbReference>
<evidence type="ECO:0000256" key="7">
    <source>
        <dbReference type="SAM" id="Phobius"/>
    </source>
</evidence>
<dbReference type="InterPro" id="IPR032816">
    <property type="entry name" value="VTT_dom"/>
</dbReference>
<accession>A0A1J0AA40</accession>
<dbReference type="RefSeq" id="WP_071453481.1">
    <property type="nucleotide sequence ID" value="NZ_CP017675.1"/>
</dbReference>
<name>A0A1J0AA40_9CYAN</name>
<feature type="transmembrane region" description="Helical" evidence="7">
    <location>
        <begin position="48"/>
        <end position="70"/>
    </location>
</feature>
<dbReference type="Proteomes" id="UP000180235">
    <property type="component" value="Chromosome"/>
</dbReference>
<keyword evidence="6 7" id="KW-0472">Membrane</keyword>
<comment type="subcellular location">
    <subcellularLocation>
        <location evidence="1">Cell membrane</location>
        <topology evidence="1">Multi-pass membrane protein</topology>
    </subcellularLocation>
</comment>
<feature type="transmembrane region" description="Helical" evidence="7">
    <location>
        <begin position="138"/>
        <end position="160"/>
    </location>
</feature>
<evidence type="ECO:0000256" key="5">
    <source>
        <dbReference type="ARBA" id="ARBA00022989"/>
    </source>
</evidence>
<gene>
    <name evidence="9" type="ORF">GlitD10_0483</name>
</gene>
<dbReference type="OrthoDB" id="9813426at2"/>
<dbReference type="STRING" id="1188229.GlitD10_0483"/>
<dbReference type="KEGG" id="glt:GlitD10_0483"/>
<keyword evidence="5 7" id="KW-1133">Transmembrane helix</keyword>
<keyword evidence="3" id="KW-1003">Cell membrane</keyword>
<sequence length="205" mass="23068">MNEWVVAIITQLGYGGIAALMLLENLFPPIPSELIMPMAGFAIAEGKMQALPVVVAGTLGTLLGALPWYYAGWVLGAERLQNWADRYGRWLTISRQEVNHSLNWFDRYGIRAVFLCRLVPGIRTLISLPAGVYRMPWGLFLLYSTLGILIWTSFLTWLGYILGANYAQIEVYIGPVAKIILLLGLVGFGAWVIRRQRLRRTARKK</sequence>
<feature type="transmembrane region" description="Helical" evidence="7">
    <location>
        <begin position="6"/>
        <end position="27"/>
    </location>
</feature>
<dbReference type="PANTHER" id="PTHR42709:SF6">
    <property type="entry name" value="UNDECAPRENYL PHOSPHATE TRANSPORTER A"/>
    <property type="match status" value="1"/>
</dbReference>
<evidence type="ECO:0000256" key="4">
    <source>
        <dbReference type="ARBA" id="ARBA00022692"/>
    </source>
</evidence>
<evidence type="ECO:0000313" key="10">
    <source>
        <dbReference type="Proteomes" id="UP000180235"/>
    </source>
</evidence>
<evidence type="ECO:0000313" key="9">
    <source>
        <dbReference type="EMBL" id="APB32795.1"/>
    </source>
</evidence>
<keyword evidence="4 7" id="KW-0812">Transmembrane</keyword>
<dbReference type="EMBL" id="CP017675">
    <property type="protein sequence ID" value="APB32795.1"/>
    <property type="molecule type" value="Genomic_DNA"/>
</dbReference>
<evidence type="ECO:0000259" key="8">
    <source>
        <dbReference type="Pfam" id="PF09335"/>
    </source>
</evidence>
<proteinExistence type="inferred from homology"/>
<organism evidence="9 10">
    <name type="scientific">Gloeomargarita lithophora Alchichica-D10</name>
    <dbReference type="NCBI Taxonomy" id="1188229"/>
    <lineage>
        <taxon>Bacteria</taxon>
        <taxon>Bacillati</taxon>
        <taxon>Cyanobacteriota</taxon>
        <taxon>Cyanophyceae</taxon>
        <taxon>Gloeomargaritales</taxon>
        <taxon>Gloeomargaritaceae</taxon>
        <taxon>Gloeomargarita</taxon>
    </lineage>
</organism>